<sequence length="206" mass="21811">MGMATAYFSASSESRMGLVQSDTCAPAACEGLLGTQPPRTREVQREEEGWAWDLGNLSQPCAPGEGARAEEKSSETGTVMPGSERIKDNLCPAIWGPGLVEKKDEAVVSGSECFVPNAAGDPRPNACGKDGALRILEAVIFRPRPRGHGFRPCICPLLTCSPDGYMAFPSLPRALPHLPCLGPVAHSLCSSVCCDRTLWAHRGCGG</sequence>
<keyword evidence="3" id="KW-1185">Reference proteome</keyword>
<comment type="caution">
    <text evidence="2">The sequence shown here is derived from an EMBL/GenBank/DDBJ whole genome shotgun (WGS) entry which is preliminary data.</text>
</comment>
<evidence type="ECO:0000256" key="1">
    <source>
        <dbReference type="SAM" id="MobiDB-lite"/>
    </source>
</evidence>
<accession>A0A5E4A5F7</accession>
<evidence type="ECO:0000313" key="3">
    <source>
        <dbReference type="Proteomes" id="UP000335636"/>
    </source>
</evidence>
<dbReference type="AlphaFoldDB" id="A0A5E4A5F7"/>
<dbReference type="EMBL" id="CABDUW010000011">
    <property type="protein sequence ID" value="VTJ51932.1"/>
    <property type="molecule type" value="Genomic_DNA"/>
</dbReference>
<evidence type="ECO:0000313" key="2">
    <source>
        <dbReference type="EMBL" id="VTJ51932.1"/>
    </source>
</evidence>
<name>A0A5E4A5F7_MARMO</name>
<protein>
    <submittedName>
        <fullName evidence="2">Uncharacterized protein</fullName>
    </submittedName>
</protein>
<feature type="region of interest" description="Disordered" evidence="1">
    <location>
        <begin position="61"/>
        <end position="82"/>
    </location>
</feature>
<organism evidence="2 3">
    <name type="scientific">Marmota monax</name>
    <name type="common">Woodchuck</name>
    <dbReference type="NCBI Taxonomy" id="9995"/>
    <lineage>
        <taxon>Eukaryota</taxon>
        <taxon>Metazoa</taxon>
        <taxon>Chordata</taxon>
        <taxon>Craniata</taxon>
        <taxon>Vertebrata</taxon>
        <taxon>Euteleostomi</taxon>
        <taxon>Mammalia</taxon>
        <taxon>Eutheria</taxon>
        <taxon>Euarchontoglires</taxon>
        <taxon>Glires</taxon>
        <taxon>Rodentia</taxon>
        <taxon>Sciuromorpha</taxon>
        <taxon>Sciuridae</taxon>
        <taxon>Xerinae</taxon>
        <taxon>Marmotini</taxon>
        <taxon>Marmota</taxon>
    </lineage>
</organism>
<proteinExistence type="predicted"/>
<dbReference type="Proteomes" id="UP000335636">
    <property type="component" value="Unassembled WGS sequence"/>
</dbReference>
<gene>
    <name evidence="2" type="ORF">MONAX_5E039326</name>
</gene>
<reference evidence="2" key="1">
    <citation type="submission" date="2019-04" db="EMBL/GenBank/DDBJ databases">
        <authorList>
            <person name="Alioto T."/>
            <person name="Alioto T."/>
        </authorList>
    </citation>
    <scope>NUCLEOTIDE SEQUENCE [LARGE SCALE GENOMIC DNA]</scope>
</reference>